<reference evidence="3 4" key="1">
    <citation type="journal article" date="2007" name="Nature">
        <title>Evolution of genes and genomes on the Drosophila phylogeny.</title>
        <authorList>
            <consortium name="Drosophila 12 Genomes Consortium"/>
            <person name="Clark A.G."/>
            <person name="Eisen M.B."/>
            <person name="Smith D.R."/>
            <person name="Bergman C.M."/>
            <person name="Oliver B."/>
            <person name="Markow T.A."/>
            <person name="Kaufman T.C."/>
            <person name="Kellis M."/>
            <person name="Gelbart W."/>
            <person name="Iyer V.N."/>
            <person name="Pollard D.A."/>
            <person name="Sackton T.B."/>
            <person name="Larracuente A.M."/>
            <person name="Singh N.D."/>
            <person name="Abad J.P."/>
            <person name="Abt D.N."/>
            <person name="Adryan B."/>
            <person name="Aguade M."/>
            <person name="Akashi H."/>
            <person name="Anderson W.W."/>
            <person name="Aquadro C.F."/>
            <person name="Ardell D.H."/>
            <person name="Arguello R."/>
            <person name="Artieri C.G."/>
            <person name="Barbash D.A."/>
            <person name="Barker D."/>
            <person name="Barsanti P."/>
            <person name="Batterham P."/>
            <person name="Batzoglou S."/>
            <person name="Begun D."/>
            <person name="Bhutkar A."/>
            <person name="Blanco E."/>
            <person name="Bosak S.A."/>
            <person name="Bradley R.K."/>
            <person name="Brand A.D."/>
            <person name="Brent M.R."/>
            <person name="Brooks A.N."/>
            <person name="Brown R.H."/>
            <person name="Butlin R.K."/>
            <person name="Caggese C."/>
            <person name="Calvi B.R."/>
            <person name="Bernardo de Carvalho A."/>
            <person name="Caspi A."/>
            <person name="Castrezana S."/>
            <person name="Celniker S.E."/>
            <person name="Chang J.L."/>
            <person name="Chapple C."/>
            <person name="Chatterji S."/>
            <person name="Chinwalla A."/>
            <person name="Civetta A."/>
            <person name="Clifton S.W."/>
            <person name="Comeron J.M."/>
            <person name="Costello J.C."/>
            <person name="Coyne J.A."/>
            <person name="Daub J."/>
            <person name="David R.G."/>
            <person name="Delcher A.L."/>
            <person name="Delehaunty K."/>
            <person name="Do C.B."/>
            <person name="Ebling H."/>
            <person name="Edwards K."/>
            <person name="Eickbush T."/>
            <person name="Evans J.D."/>
            <person name="Filipski A."/>
            <person name="Findeiss S."/>
            <person name="Freyhult E."/>
            <person name="Fulton L."/>
            <person name="Fulton R."/>
            <person name="Garcia A.C."/>
            <person name="Gardiner A."/>
            <person name="Garfield D.A."/>
            <person name="Garvin B.E."/>
            <person name="Gibson G."/>
            <person name="Gilbert D."/>
            <person name="Gnerre S."/>
            <person name="Godfrey J."/>
            <person name="Good R."/>
            <person name="Gotea V."/>
            <person name="Gravely B."/>
            <person name="Greenberg A.J."/>
            <person name="Griffiths-Jones S."/>
            <person name="Gross S."/>
            <person name="Guigo R."/>
            <person name="Gustafson E.A."/>
            <person name="Haerty W."/>
            <person name="Hahn M.W."/>
            <person name="Halligan D.L."/>
            <person name="Halpern A.L."/>
            <person name="Halter G.M."/>
            <person name="Han M.V."/>
            <person name="Heger A."/>
            <person name="Hillier L."/>
            <person name="Hinrichs A.S."/>
            <person name="Holmes I."/>
            <person name="Hoskins R.A."/>
            <person name="Hubisz M.J."/>
            <person name="Hultmark D."/>
            <person name="Huntley M.A."/>
            <person name="Jaffe D.B."/>
            <person name="Jagadeeshan S."/>
            <person name="Jeck W.R."/>
            <person name="Johnson J."/>
            <person name="Jones C.D."/>
            <person name="Jordan W.C."/>
            <person name="Karpen G.H."/>
            <person name="Kataoka E."/>
            <person name="Keightley P.D."/>
            <person name="Kheradpour P."/>
            <person name="Kirkness E.F."/>
            <person name="Koerich L.B."/>
            <person name="Kristiansen K."/>
            <person name="Kudrna D."/>
            <person name="Kulathinal R.J."/>
            <person name="Kumar S."/>
            <person name="Kwok R."/>
            <person name="Lander E."/>
            <person name="Langley C.H."/>
            <person name="Lapoint R."/>
            <person name="Lazzaro B.P."/>
            <person name="Lee S.J."/>
            <person name="Levesque L."/>
            <person name="Li R."/>
            <person name="Lin C.F."/>
            <person name="Lin M.F."/>
            <person name="Lindblad-Toh K."/>
            <person name="Llopart A."/>
            <person name="Long M."/>
            <person name="Low L."/>
            <person name="Lozovsky E."/>
            <person name="Lu J."/>
            <person name="Luo M."/>
            <person name="Machado C.A."/>
            <person name="Makalowski W."/>
            <person name="Marzo M."/>
            <person name="Matsuda M."/>
            <person name="Matzkin L."/>
            <person name="McAllister B."/>
            <person name="McBride C.S."/>
            <person name="McKernan B."/>
            <person name="McKernan K."/>
            <person name="Mendez-Lago M."/>
            <person name="Minx P."/>
            <person name="Mollenhauer M.U."/>
            <person name="Montooth K."/>
            <person name="Mount S.M."/>
            <person name="Mu X."/>
            <person name="Myers E."/>
            <person name="Negre B."/>
            <person name="Newfeld S."/>
            <person name="Nielsen R."/>
            <person name="Noor M.A."/>
            <person name="O'Grady P."/>
            <person name="Pachter L."/>
            <person name="Papaceit M."/>
            <person name="Parisi M.J."/>
            <person name="Parisi M."/>
            <person name="Parts L."/>
            <person name="Pedersen J.S."/>
            <person name="Pesole G."/>
            <person name="Phillippy A.M."/>
            <person name="Ponting C.P."/>
            <person name="Pop M."/>
            <person name="Porcelli D."/>
            <person name="Powell J.R."/>
            <person name="Prohaska S."/>
            <person name="Pruitt K."/>
            <person name="Puig M."/>
            <person name="Quesneville H."/>
            <person name="Ram K.R."/>
            <person name="Rand D."/>
            <person name="Rasmussen M.D."/>
            <person name="Reed L.K."/>
            <person name="Reenan R."/>
            <person name="Reily A."/>
            <person name="Remington K.A."/>
            <person name="Rieger T.T."/>
            <person name="Ritchie M.G."/>
            <person name="Robin C."/>
            <person name="Rogers Y.H."/>
            <person name="Rohde C."/>
            <person name="Rozas J."/>
            <person name="Rubenfield M.J."/>
            <person name="Ruiz A."/>
            <person name="Russo S."/>
            <person name="Salzberg S.L."/>
            <person name="Sanchez-Gracia A."/>
            <person name="Saranga D.J."/>
            <person name="Sato H."/>
            <person name="Schaeffer S.W."/>
            <person name="Schatz M.C."/>
            <person name="Schlenke T."/>
            <person name="Schwartz R."/>
            <person name="Segarra C."/>
            <person name="Singh R.S."/>
            <person name="Sirot L."/>
            <person name="Sirota M."/>
            <person name="Sisneros N.B."/>
            <person name="Smith C.D."/>
            <person name="Smith T.F."/>
            <person name="Spieth J."/>
            <person name="Stage D.E."/>
            <person name="Stark A."/>
            <person name="Stephan W."/>
            <person name="Strausberg R.L."/>
            <person name="Strempel S."/>
            <person name="Sturgill D."/>
            <person name="Sutton G."/>
            <person name="Sutton G.G."/>
            <person name="Tao W."/>
            <person name="Teichmann S."/>
            <person name="Tobari Y.N."/>
            <person name="Tomimura Y."/>
            <person name="Tsolas J.M."/>
            <person name="Valente V.L."/>
            <person name="Venter E."/>
            <person name="Venter J.C."/>
            <person name="Vicario S."/>
            <person name="Vieira F.G."/>
            <person name="Vilella A.J."/>
            <person name="Villasante A."/>
            <person name="Walenz B."/>
            <person name="Wang J."/>
            <person name="Wasserman M."/>
            <person name="Watts T."/>
            <person name="Wilson D."/>
            <person name="Wilson R.K."/>
            <person name="Wing R.A."/>
            <person name="Wolfner M.F."/>
            <person name="Wong A."/>
            <person name="Wong G.K."/>
            <person name="Wu C.I."/>
            <person name="Wu G."/>
            <person name="Yamamoto D."/>
            <person name="Yang H.P."/>
            <person name="Yang S.P."/>
            <person name="Yorke J.A."/>
            <person name="Yoshida K."/>
            <person name="Zdobnov E."/>
            <person name="Zhang P."/>
            <person name="Zhang Y."/>
            <person name="Zimin A.V."/>
            <person name="Baldwin J."/>
            <person name="Abdouelleil A."/>
            <person name="Abdulkadir J."/>
            <person name="Abebe A."/>
            <person name="Abera B."/>
            <person name="Abreu J."/>
            <person name="Acer S.C."/>
            <person name="Aftuck L."/>
            <person name="Alexander A."/>
            <person name="An P."/>
            <person name="Anderson E."/>
            <person name="Anderson S."/>
            <person name="Arachi H."/>
            <person name="Azer M."/>
            <person name="Bachantsang P."/>
            <person name="Barry A."/>
            <person name="Bayul T."/>
            <person name="Berlin A."/>
            <person name="Bessette D."/>
            <person name="Bloom T."/>
            <person name="Blye J."/>
            <person name="Boguslavskiy L."/>
            <person name="Bonnet C."/>
            <person name="Boukhgalter B."/>
            <person name="Bourzgui I."/>
            <person name="Brown A."/>
            <person name="Cahill P."/>
            <person name="Channer S."/>
            <person name="Cheshatsang Y."/>
            <person name="Chuda L."/>
            <person name="Citroen M."/>
            <person name="Collymore A."/>
            <person name="Cooke P."/>
            <person name="Costello M."/>
            <person name="D'Aco K."/>
            <person name="Daza R."/>
            <person name="De Haan G."/>
            <person name="DeGray S."/>
            <person name="DeMaso C."/>
            <person name="Dhargay N."/>
            <person name="Dooley K."/>
            <person name="Dooley E."/>
            <person name="Doricent M."/>
            <person name="Dorje P."/>
            <person name="Dorjee K."/>
            <person name="Dupes A."/>
            <person name="Elong R."/>
            <person name="Falk J."/>
            <person name="Farina A."/>
            <person name="Faro S."/>
            <person name="Ferguson D."/>
            <person name="Fisher S."/>
            <person name="Foley C.D."/>
            <person name="Franke A."/>
            <person name="Friedrich D."/>
            <person name="Gadbois L."/>
            <person name="Gearin G."/>
            <person name="Gearin C.R."/>
            <person name="Giannoukos G."/>
            <person name="Goode T."/>
            <person name="Graham J."/>
            <person name="Grandbois E."/>
            <person name="Grewal S."/>
            <person name="Gyaltsen K."/>
            <person name="Hafez N."/>
            <person name="Hagos B."/>
            <person name="Hall J."/>
            <person name="Henson C."/>
            <person name="Hollinger A."/>
            <person name="Honan T."/>
            <person name="Huard M.D."/>
            <person name="Hughes L."/>
            <person name="Hurhula B."/>
            <person name="Husby M.E."/>
            <person name="Kamat A."/>
            <person name="Kanga B."/>
            <person name="Kashin S."/>
            <person name="Khazanovich D."/>
            <person name="Kisner P."/>
            <person name="Lance K."/>
            <person name="Lara M."/>
            <person name="Lee W."/>
            <person name="Lennon N."/>
            <person name="Letendre F."/>
            <person name="LeVine R."/>
            <person name="Lipovsky A."/>
            <person name="Liu X."/>
            <person name="Liu J."/>
            <person name="Liu S."/>
            <person name="Lokyitsang T."/>
            <person name="Lokyitsang Y."/>
            <person name="Lubonja R."/>
            <person name="Lui A."/>
            <person name="MacDonald P."/>
            <person name="Magnisalis V."/>
            <person name="Maru K."/>
            <person name="Matthews C."/>
            <person name="McCusker W."/>
            <person name="McDonough S."/>
            <person name="Mehta T."/>
            <person name="Meldrim J."/>
            <person name="Meneus L."/>
            <person name="Mihai O."/>
            <person name="Mihalev A."/>
            <person name="Mihova T."/>
            <person name="Mittelman R."/>
            <person name="Mlenga V."/>
            <person name="Montmayeur A."/>
            <person name="Mulrain L."/>
            <person name="Navidi A."/>
            <person name="Naylor J."/>
            <person name="Negash T."/>
            <person name="Nguyen T."/>
            <person name="Nguyen N."/>
            <person name="Nicol R."/>
            <person name="Norbu C."/>
            <person name="Norbu N."/>
            <person name="Novod N."/>
            <person name="O'Neill B."/>
            <person name="Osman S."/>
            <person name="Markiewicz E."/>
            <person name="Oyono O.L."/>
            <person name="Patti C."/>
            <person name="Phunkhang P."/>
            <person name="Pierre F."/>
            <person name="Priest M."/>
            <person name="Raghuraman S."/>
            <person name="Rege F."/>
            <person name="Reyes R."/>
            <person name="Rise C."/>
            <person name="Rogov P."/>
            <person name="Ross K."/>
            <person name="Ryan E."/>
            <person name="Settipalli S."/>
            <person name="Shea T."/>
            <person name="Sherpa N."/>
            <person name="Shi L."/>
            <person name="Shih D."/>
            <person name="Sparrow T."/>
            <person name="Spaulding J."/>
            <person name="Stalker J."/>
            <person name="Stange-Thomann N."/>
            <person name="Stavropoulos S."/>
            <person name="Stone C."/>
            <person name="Strader C."/>
            <person name="Tesfaye S."/>
            <person name="Thomson T."/>
            <person name="Thoulutsang Y."/>
            <person name="Thoulutsang D."/>
            <person name="Topham K."/>
            <person name="Topping I."/>
            <person name="Tsamla T."/>
            <person name="Vassiliev H."/>
            <person name="Vo A."/>
            <person name="Wangchuk T."/>
            <person name="Wangdi T."/>
            <person name="Weiand M."/>
            <person name="Wilkinson J."/>
            <person name="Wilson A."/>
            <person name="Yadav S."/>
            <person name="Young G."/>
            <person name="Yu Q."/>
            <person name="Zembek L."/>
            <person name="Zhong D."/>
            <person name="Zimmer A."/>
            <person name="Zwirko Z."/>
            <person name="Jaffe D.B."/>
            <person name="Alvarez P."/>
            <person name="Brockman W."/>
            <person name="Butler J."/>
            <person name="Chin C."/>
            <person name="Gnerre S."/>
            <person name="Grabherr M."/>
            <person name="Kleber M."/>
            <person name="Mauceli E."/>
            <person name="MacCallum I."/>
        </authorList>
    </citation>
    <scope>NUCLEOTIDE SEQUENCE [LARGE SCALE GENOMIC DNA]</scope>
    <source>
        <strain evidence="4">Tucson 14024-0371.13</strain>
    </source>
</reference>
<keyword evidence="4" id="KW-1185">Reference proteome</keyword>
<dbReference type="InParanoid" id="A0A0P8XRV6"/>
<dbReference type="AlphaFoldDB" id="A0A0P8XRV6"/>
<protein>
    <recommendedName>
        <fullName evidence="2">ARF7 effector protein C-terminal domain-containing protein</fullName>
    </recommendedName>
</protein>
<dbReference type="InterPro" id="IPR029264">
    <property type="entry name" value="ARF7EP_C"/>
</dbReference>
<dbReference type="KEGG" id="dan:26515254"/>
<dbReference type="OrthoDB" id="5984406at2759"/>
<proteinExistence type="predicted"/>
<dbReference type="PANTHER" id="PTHR46536">
    <property type="entry name" value="ARL14 EFFECTOR PROTEIN"/>
    <property type="match status" value="1"/>
</dbReference>
<evidence type="ECO:0000313" key="3">
    <source>
        <dbReference type="EMBL" id="KPU77325.1"/>
    </source>
</evidence>
<feature type="region of interest" description="Disordered" evidence="1">
    <location>
        <begin position="1"/>
        <end position="20"/>
    </location>
</feature>
<dbReference type="FunCoup" id="A0A0P8XRV6">
    <property type="interactions" value="5"/>
</dbReference>
<name>A0A0P8XRV6_DROAN</name>
<evidence type="ECO:0000259" key="2">
    <source>
        <dbReference type="Pfam" id="PF14949"/>
    </source>
</evidence>
<feature type="domain" description="ARF7 effector protein C-terminal" evidence="2">
    <location>
        <begin position="34"/>
        <end position="105"/>
    </location>
</feature>
<organism evidence="3 4">
    <name type="scientific">Drosophila ananassae</name>
    <name type="common">Fruit fly</name>
    <dbReference type="NCBI Taxonomy" id="7217"/>
    <lineage>
        <taxon>Eukaryota</taxon>
        <taxon>Metazoa</taxon>
        <taxon>Ecdysozoa</taxon>
        <taxon>Arthropoda</taxon>
        <taxon>Hexapoda</taxon>
        <taxon>Insecta</taxon>
        <taxon>Pterygota</taxon>
        <taxon>Neoptera</taxon>
        <taxon>Endopterygota</taxon>
        <taxon>Diptera</taxon>
        <taxon>Brachycera</taxon>
        <taxon>Muscomorpha</taxon>
        <taxon>Ephydroidea</taxon>
        <taxon>Drosophilidae</taxon>
        <taxon>Drosophila</taxon>
        <taxon>Sophophora</taxon>
    </lineage>
</organism>
<dbReference type="EMBL" id="CH902619">
    <property type="protein sequence ID" value="KPU77325.1"/>
    <property type="molecule type" value="Genomic_DNA"/>
</dbReference>
<dbReference type="STRING" id="7217.A0A0P8XRV6"/>
<evidence type="ECO:0000313" key="4">
    <source>
        <dbReference type="Proteomes" id="UP000007801"/>
    </source>
</evidence>
<gene>
    <name evidence="3" type="primary">Dana\GF27845</name>
    <name evidence="3" type="ORF">GF27845</name>
</gene>
<sequence>MSSDIDSDYSFRRNLRQRQRKKGDCIDDAITDLEKNKRKGKRKGLYYGKYSAYDEYGNIRSNGLDVCDCMNEECEGCWYECRICGSLRCGPQCRTNRKFFYEGIIYDGKDLSIINKYCGSK</sequence>
<dbReference type="Pfam" id="PF14949">
    <property type="entry name" value="ARF7EP_C"/>
    <property type="match status" value="1"/>
</dbReference>
<accession>A0A0P8XRV6</accession>
<dbReference type="GeneID" id="26515254"/>
<dbReference type="PANTHER" id="PTHR46536:SF3">
    <property type="entry name" value="ARF7 EFFECTOR PROTEIN C-TERMINAL DOMAIN-CONTAINING PROTEIN"/>
    <property type="match status" value="1"/>
</dbReference>
<dbReference type="Proteomes" id="UP000007801">
    <property type="component" value="Unassembled WGS sequence"/>
</dbReference>
<evidence type="ECO:0000256" key="1">
    <source>
        <dbReference type="SAM" id="MobiDB-lite"/>
    </source>
</evidence>